<name>A0A2A9ELS0_9MICO</name>
<feature type="transmembrane region" description="Helical" evidence="1">
    <location>
        <begin position="98"/>
        <end position="116"/>
    </location>
</feature>
<dbReference type="RefSeq" id="WP_098483929.1">
    <property type="nucleotide sequence ID" value="NZ_PDJI01000004.1"/>
</dbReference>
<sequence length="281" mass="30326">MVTEAPSRTRRGARIAGVVVAAALRLVGILLLGASAVQGARASWSRFGVCFGSDVPPVPDLPADRAEDWCAYMQDHRYDYFVPEHPWVPIADAAQQEGLSLMLLGAGLAVVSLSFVGRWFVWPASVVGGVGSGAVWFALGVPVWRTGLAGEPVGFGDWLAAHSLTLFTLLATAGLAVLFWHRGGRDGRVVAVFWVLMTLAQPLPELFASSILWGSHDTSPLRGLFRCGAVAFAGVVVAVTFLPPAWQDRLVSRPLRTARRTATAAMSRLQEWGERVSPRRW</sequence>
<evidence type="ECO:0000256" key="1">
    <source>
        <dbReference type="SAM" id="Phobius"/>
    </source>
</evidence>
<keyword evidence="3" id="KW-1185">Reference proteome</keyword>
<proteinExistence type="predicted"/>
<gene>
    <name evidence="2" type="ORF">ATJ97_2434</name>
</gene>
<feature type="transmembrane region" description="Helical" evidence="1">
    <location>
        <begin position="187"/>
        <end position="203"/>
    </location>
</feature>
<comment type="caution">
    <text evidence="2">The sequence shown here is derived from an EMBL/GenBank/DDBJ whole genome shotgun (WGS) entry which is preliminary data.</text>
</comment>
<feature type="transmembrane region" description="Helical" evidence="1">
    <location>
        <begin position="223"/>
        <end position="246"/>
    </location>
</feature>
<keyword evidence="1" id="KW-1133">Transmembrane helix</keyword>
<protein>
    <submittedName>
        <fullName evidence="2">Uncharacterized protein</fullName>
    </submittedName>
</protein>
<dbReference type="Proteomes" id="UP000222106">
    <property type="component" value="Unassembled WGS sequence"/>
</dbReference>
<feature type="transmembrane region" description="Helical" evidence="1">
    <location>
        <begin position="121"/>
        <end position="139"/>
    </location>
</feature>
<keyword evidence="1" id="KW-0472">Membrane</keyword>
<dbReference type="OrthoDB" id="3786870at2"/>
<evidence type="ECO:0000313" key="3">
    <source>
        <dbReference type="Proteomes" id="UP000222106"/>
    </source>
</evidence>
<dbReference type="AlphaFoldDB" id="A0A2A9ELS0"/>
<evidence type="ECO:0000313" key="2">
    <source>
        <dbReference type="EMBL" id="PFG39914.1"/>
    </source>
</evidence>
<dbReference type="EMBL" id="PDJI01000004">
    <property type="protein sequence ID" value="PFG39914.1"/>
    <property type="molecule type" value="Genomic_DNA"/>
</dbReference>
<accession>A0A2A9ELS0</accession>
<feature type="transmembrane region" description="Helical" evidence="1">
    <location>
        <begin position="159"/>
        <end position="180"/>
    </location>
</feature>
<feature type="transmembrane region" description="Helical" evidence="1">
    <location>
        <begin position="12"/>
        <end position="37"/>
    </location>
</feature>
<organism evidence="2 3">
    <name type="scientific">Georgenia soli</name>
    <dbReference type="NCBI Taxonomy" id="638953"/>
    <lineage>
        <taxon>Bacteria</taxon>
        <taxon>Bacillati</taxon>
        <taxon>Actinomycetota</taxon>
        <taxon>Actinomycetes</taxon>
        <taxon>Micrococcales</taxon>
        <taxon>Bogoriellaceae</taxon>
        <taxon>Georgenia</taxon>
    </lineage>
</organism>
<reference evidence="2 3" key="1">
    <citation type="submission" date="2017-10" db="EMBL/GenBank/DDBJ databases">
        <title>Sequencing the genomes of 1000 actinobacteria strains.</title>
        <authorList>
            <person name="Klenk H.-P."/>
        </authorList>
    </citation>
    <scope>NUCLEOTIDE SEQUENCE [LARGE SCALE GENOMIC DNA]</scope>
    <source>
        <strain evidence="2 3">DSM 21838</strain>
    </source>
</reference>
<keyword evidence="1" id="KW-0812">Transmembrane</keyword>